<comment type="caution">
    <text evidence="2">The sequence shown here is derived from an EMBL/GenBank/DDBJ whole genome shotgun (WGS) entry which is preliminary data.</text>
</comment>
<gene>
    <name evidence="2" type="ORF">FHL15_003527</name>
</gene>
<keyword evidence="3" id="KW-1185">Reference proteome</keyword>
<organism evidence="2 3">
    <name type="scientific">Xylaria flabelliformis</name>
    <dbReference type="NCBI Taxonomy" id="2512241"/>
    <lineage>
        <taxon>Eukaryota</taxon>
        <taxon>Fungi</taxon>
        <taxon>Dikarya</taxon>
        <taxon>Ascomycota</taxon>
        <taxon>Pezizomycotina</taxon>
        <taxon>Sordariomycetes</taxon>
        <taxon>Xylariomycetidae</taxon>
        <taxon>Xylariales</taxon>
        <taxon>Xylariaceae</taxon>
        <taxon>Xylaria</taxon>
    </lineage>
</organism>
<feature type="region of interest" description="Disordered" evidence="1">
    <location>
        <begin position="391"/>
        <end position="419"/>
    </location>
</feature>
<evidence type="ECO:0000313" key="3">
    <source>
        <dbReference type="Proteomes" id="UP000319160"/>
    </source>
</evidence>
<dbReference type="AlphaFoldDB" id="A0A553I5T8"/>
<protein>
    <submittedName>
        <fullName evidence="2">Uncharacterized protein</fullName>
    </submittedName>
</protein>
<evidence type="ECO:0000256" key="1">
    <source>
        <dbReference type="SAM" id="MobiDB-lite"/>
    </source>
</evidence>
<name>A0A553I5T8_9PEZI</name>
<dbReference type="Proteomes" id="UP000319160">
    <property type="component" value="Unassembled WGS sequence"/>
</dbReference>
<proteinExistence type="predicted"/>
<reference evidence="3" key="1">
    <citation type="submission" date="2019-06" db="EMBL/GenBank/DDBJ databases">
        <title>Draft genome sequence of the griseofulvin-producing fungus Xylaria cubensis strain G536.</title>
        <authorList>
            <person name="Mead M.E."/>
            <person name="Raja H.A."/>
            <person name="Steenwyk J.L."/>
            <person name="Knowles S.L."/>
            <person name="Oberlies N.H."/>
            <person name="Rokas A."/>
        </authorList>
    </citation>
    <scope>NUCLEOTIDE SEQUENCE [LARGE SCALE GENOMIC DNA]</scope>
    <source>
        <strain evidence="3">G536</strain>
    </source>
</reference>
<dbReference type="OrthoDB" id="4767166at2759"/>
<accession>A0A553I5T8</accession>
<sequence>MQEVPAAVQAAQAATSLVYWQAFADEGSKIMTKEAELRAKYEQLYPLRPLEDVRQPNPVRFYGPGPDGRVHPRDPPVGTLHFARWRHELEAVQNPEDDGYHNEKNPPRVIKGQQNRPTYAIKGNQAAREVNYFLWEKVTVDSMREAKIYPGPKATRATHEEYLLNENDFNGTEDQKYTVPMDLDNRQDEDPEEIYPLGYQLLKKWSNVNGYVEWEEGMSLGPDPHSPDALSKHLGWFPRRFRKIKAGLGADPQDAIWNEVFHGNLNAKPKEKFVPPKAKWSEDPDKVTKLTSSSNCHMTLQIVSRDALKVGLPLPEPDTLNARKIWLDGRAPEKSVHRPTKAVVASQHIINKSTVLVSPVVEVMADTESAKGSDAKREKIGTEITEIAEQGKGSRMESGGKDLGRRPKYTSRDAANEEREAIETKLKELSMNPEPGHEGRRPIVIYSAFRSKFLGTPVTQVLGYEG</sequence>
<dbReference type="EMBL" id="VFLP01000015">
    <property type="protein sequence ID" value="TRX95569.1"/>
    <property type="molecule type" value="Genomic_DNA"/>
</dbReference>
<feature type="region of interest" description="Disordered" evidence="1">
    <location>
        <begin position="92"/>
        <end position="111"/>
    </location>
</feature>
<feature type="compositionally biased region" description="Basic and acidic residues" evidence="1">
    <location>
        <begin position="392"/>
        <end position="419"/>
    </location>
</feature>
<evidence type="ECO:0000313" key="2">
    <source>
        <dbReference type="EMBL" id="TRX95569.1"/>
    </source>
</evidence>